<keyword evidence="2" id="KW-1185">Reference proteome</keyword>
<dbReference type="AlphaFoldDB" id="A0A2S6IJ95"/>
<accession>A0A2S6IJ95</accession>
<dbReference type="EMBL" id="PTJD01000008">
    <property type="protein sequence ID" value="PPK94289.1"/>
    <property type="molecule type" value="Genomic_DNA"/>
</dbReference>
<reference evidence="1 2" key="1">
    <citation type="submission" date="2018-02" db="EMBL/GenBank/DDBJ databases">
        <title>Genomic Encyclopedia of Archaeal and Bacterial Type Strains, Phase II (KMG-II): from individual species to whole genera.</title>
        <authorList>
            <person name="Goeker M."/>
        </authorList>
    </citation>
    <scope>NUCLEOTIDE SEQUENCE [LARGE SCALE GENOMIC DNA]</scope>
    <source>
        <strain evidence="1 2">DSM 22857</strain>
    </source>
</reference>
<proteinExistence type="predicted"/>
<gene>
    <name evidence="1" type="ORF">CLV92_108192</name>
</gene>
<evidence type="ECO:0000313" key="1">
    <source>
        <dbReference type="EMBL" id="PPK94289.1"/>
    </source>
</evidence>
<dbReference type="Proteomes" id="UP000239485">
    <property type="component" value="Unassembled WGS sequence"/>
</dbReference>
<dbReference type="InterPro" id="IPR036188">
    <property type="entry name" value="FAD/NAD-bd_sf"/>
</dbReference>
<evidence type="ECO:0000313" key="2">
    <source>
        <dbReference type="Proteomes" id="UP000239485"/>
    </source>
</evidence>
<sequence>MEELTADVALVGLGAAGGSLLRALVRDGRARAGRRPLRVVAVEAPSASARRSASRSWCTWGPPGWRYEGDVAARWSRVRVVDGRGGVVEEALDPLEYRLVRSGDFEAAVAACAAGAEGVELRRAEVLEVADGVAGASVRARADDGGELLVRARWALDSRPPALPVPGRGRTVLLQHFRGWRVRTAEPVFDAGAATLMDFRVPQPARGTAFGYVLPTSAREALVEYTEFSRQPLTRARYEEALRAYLRGALGVGEFEVLEAESGVIPMTDVPFEPRAGRSVFRIGAAGGAVRPSTGYAFSAVQRQVDAVVAALAVGEVPVPPVPHRRRHLLMDAVVLRALDSGTVRGSELFPELFRRNGAARVLRFLDGRSTVRDEVRVMASAPRARMLRTVGGLALSAPARRRPAR</sequence>
<dbReference type="RefSeq" id="WP_211291101.1">
    <property type="nucleotide sequence ID" value="NZ_PTJD01000008.1"/>
</dbReference>
<name>A0A2S6IJ95_9ACTN</name>
<dbReference type="SUPFAM" id="SSF51905">
    <property type="entry name" value="FAD/NAD(P)-binding domain"/>
    <property type="match status" value="1"/>
</dbReference>
<organism evidence="1 2">
    <name type="scientific">Kineococcus xinjiangensis</name>
    <dbReference type="NCBI Taxonomy" id="512762"/>
    <lineage>
        <taxon>Bacteria</taxon>
        <taxon>Bacillati</taxon>
        <taxon>Actinomycetota</taxon>
        <taxon>Actinomycetes</taxon>
        <taxon>Kineosporiales</taxon>
        <taxon>Kineosporiaceae</taxon>
        <taxon>Kineococcus</taxon>
    </lineage>
</organism>
<protein>
    <submittedName>
        <fullName evidence="1">Lycopene beta-cyclase</fullName>
    </submittedName>
</protein>
<comment type="caution">
    <text evidence="1">The sequence shown here is derived from an EMBL/GenBank/DDBJ whole genome shotgun (WGS) entry which is preliminary data.</text>
</comment>
<dbReference type="Pfam" id="PF05834">
    <property type="entry name" value="Lycopene_cycl"/>
    <property type="match status" value="1"/>
</dbReference>